<dbReference type="AlphaFoldDB" id="A0A8D8UB00"/>
<accession>A0A8D8UB00</accession>
<name>A0A8D8UB00_9HEMI</name>
<proteinExistence type="predicted"/>
<protein>
    <submittedName>
        <fullName evidence="1">Uncharacterized protein</fullName>
    </submittedName>
</protein>
<reference evidence="1" key="1">
    <citation type="submission" date="2021-05" db="EMBL/GenBank/DDBJ databases">
        <authorList>
            <person name="Alioto T."/>
            <person name="Alioto T."/>
            <person name="Gomez Garrido J."/>
        </authorList>
    </citation>
    <scope>NUCLEOTIDE SEQUENCE</scope>
</reference>
<dbReference type="EMBL" id="HBUF01340006">
    <property type="protein sequence ID" value="CAG6701639.1"/>
    <property type="molecule type" value="Transcribed_RNA"/>
</dbReference>
<evidence type="ECO:0000313" key="1">
    <source>
        <dbReference type="EMBL" id="CAG6701639.1"/>
    </source>
</evidence>
<organism evidence="1">
    <name type="scientific">Cacopsylla melanoneura</name>
    <dbReference type="NCBI Taxonomy" id="428564"/>
    <lineage>
        <taxon>Eukaryota</taxon>
        <taxon>Metazoa</taxon>
        <taxon>Ecdysozoa</taxon>
        <taxon>Arthropoda</taxon>
        <taxon>Hexapoda</taxon>
        <taxon>Insecta</taxon>
        <taxon>Pterygota</taxon>
        <taxon>Neoptera</taxon>
        <taxon>Paraneoptera</taxon>
        <taxon>Hemiptera</taxon>
        <taxon>Sternorrhyncha</taxon>
        <taxon>Psylloidea</taxon>
        <taxon>Psyllidae</taxon>
        <taxon>Psyllinae</taxon>
        <taxon>Cacopsylla</taxon>
    </lineage>
</organism>
<sequence length="104" mass="11458">MMCCFSESALLEFTSVDGELNVEPSSLISPAFALVTRFSVRRSRQTDKVASILLNRPIFVSAVFKRVLKTDLITTSRIIETPSPSCIVTTLEGSNRELCTRSNG</sequence>